<sequence>MTTYPAWKKRQVQAKWRNLVAFFITLTLVLALLNGLSKSLSLNKYFGKSNWDSKSSFVAALSTTPISLLVVQKDPKRIVFLTLSEETYLTTGESEEPIVKLSSLVGKGEGEQLSKILTVAYRTYIGSYVVFKKDQKIDKDMVQKWFKQYASLLTPFAILTGGINGEVMNTNITRIDQFKLWWQVKGISLKNVDLVDLSQYREEMLVFDNQKVLGVDGVVLHQVIKKYLGNLEIEKENLKVLITNSTGVPGAGQLAADFVTSVGGSVVEVDTSSSNLSKTFIQTEDKNSYSAKYLAKMFDCGINGAPEGGEGADITLVIGQDFTARYFK</sequence>
<evidence type="ECO:0000313" key="2">
    <source>
        <dbReference type="EMBL" id="OGE01945.1"/>
    </source>
</evidence>
<dbReference type="InterPro" id="IPR027381">
    <property type="entry name" value="LytR/CpsA/Psr_C"/>
</dbReference>
<dbReference type="Proteomes" id="UP000176751">
    <property type="component" value="Unassembled WGS sequence"/>
</dbReference>
<feature type="domain" description="LytR/CpsA/Psr regulator C-terminal" evidence="1">
    <location>
        <begin position="238"/>
        <end position="322"/>
    </location>
</feature>
<accession>A0A1F5HD45</accession>
<evidence type="ECO:0000259" key="1">
    <source>
        <dbReference type="Pfam" id="PF13399"/>
    </source>
</evidence>
<dbReference type="AlphaFoldDB" id="A0A1F5HD45"/>
<protein>
    <recommendedName>
        <fullName evidence="1">LytR/CpsA/Psr regulator C-terminal domain-containing protein</fullName>
    </recommendedName>
</protein>
<name>A0A1F5HD45_9BACT</name>
<comment type="caution">
    <text evidence="2">The sequence shown here is derived from an EMBL/GenBank/DDBJ whole genome shotgun (WGS) entry which is preliminary data.</text>
</comment>
<proteinExistence type="predicted"/>
<dbReference type="Pfam" id="PF13399">
    <property type="entry name" value="LytR_C"/>
    <property type="match status" value="1"/>
</dbReference>
<dbReference type="STRING" id="1797737.A2196_05035"/>
<reference evidence="2 3" key="1">
    <citation type="journal article" date="2016" name="Nat. Commun.">
        <title>Thousands of microbial genomes shed light on interconnected biogeochemical processes in an aquifer system.</title>
        <authorList>
            <person name="Anantharaman K."/>
            <person name="Brown C.T."/>
            <person name="Hug L.A."/>
            <person name="Sharon I."/>
            <person name="Castelle C.J."/>
            <person name="Probst A.J."/>
            <person name="Thomas B.C."/>
            <person name="Singh A."/>
            <person name="Wilkins M.J."/>
            <person name="Karaoz U."/>
            <person name="Brodie E.L."/>
            <person name="Williams K.H."/>
            <person name="Hubbard S.S."/>
            <person name="Banfield J.F."/>
        </authorList>
    </citation>
    <scope>NUCLEOTIDE SEQUENCE [LARGE SCALE GENOMIC DNA]</scope>
</reference>
<dbReference type="EMBL" id="MFCA01000022">
    <property type="protein sequence ID" value="OGE01945.1"/>
    <property type="molecule type" value="Genomic_DNA"/>
</dbReference>
<organism evidence="2 3">
    <name type="scientific">Candidatus Curtissbacteria bacterium RIFOXYA1_FULL_41_14</name>
    <dbReference type="NCBI Taxonomy" id="1797737"/>
    <lineage>
        <taxon>Bacteria</taxon>
        <taxon>Candidatus Curtissiibacteriota</taxon>
    </lineage>
</organism>
<gene>
    <name evidence="2" type="ORF">A2196_05035</name>
</gene>
<evidence type="ECO:0000313" key="3">
    <source>
        <dbReference type="Proteomes" id="UP000176751"/>
    </source>
</evidence>